<gene>
    <name evidence="2" type="ORF">IV501_03080</name>
</gene>
<dbReference type="EMBL" id="JAEPES010000001">
    <property type="protein sequence ID" value="MBK4346610.1"/>
    <property type="molecule type" value="Genomic_DNA"/>
</dbReference>
<reference evidence="2" key="1">
    <citation type="submission" date="2021-01" db="EMBL/GenBank/DDBJ databases">
        <title>Lacisediminihabitans sp. nov. strain G11-30, isolated from Antarctic Soil.</title>
        <authorList>
            <person name="Li J."/>
        </authorList>
    </citation>
    <scope>NUCLEOTIDE SEQUENCE</scope>
    <source>
        <strain evidence="2">G11-30</strain>
    </source>
</reference>
<keyword evidence="1" id="KW-0812">Transmembrane</keyword>
<dbReference type="Proteomes" id="UP000636458">
    <property type="component" value="Unassembled WGS sequence"/>
</dbReference>
<sequence>MSEIIPVPAPATPEAALVQIGDVVFSKSWVVTPIGARPIQGTQLFVTDLSRTESKIPTWAIVLAVVLAFFFLLGLLFLLARENRTVGYLLVTVQNGDLVYATQIPAPNPFVAQDINGRVTYARQLIAAA</sequence>
<name>A0A934SPI2_9MICO</name>
<dbReference type="RefSeq" id="WP_200554929.1">
    <property type="nucleotide sequence ID" value="NZ_JAEPES010000001.1"/>
</dbReference>
<accession>A0A934SPI2</accession>
<proteinExistence type="predicted"/>
<keyword evidence="1" id="KW-1133">Transmembrane helix</keyword>
<evidence type="ECO:0000313" key="3">
    <source>
        <dbReference type="Proteomes" id="UP000636458"/>
    </source>
</evidence>
<protein>
    <submittedName>
        <fullName evidence="2">Uncharacterized protein</fullName>
    </submittedName>
</protein>
<evidence type="ECO:0000313" key="2">
    <source>
        <dbReference type="EMBL" id="MBK4346610.1"/>
    </source>
</evidence>
<organism evidence="2 3">
    <name type="scientific">Lacisediminihabitans changchengi</name>
    <dbReference type="NCBI Taxonomy" id="2787634"/>
    <lineage>
        <taxon>Bacteria</taxon>
        <taxon>Bacillati</taxon>
        <taxon>Actinomycetota</taxon>
        <taxon>Actinomycetes</taxon>
        <taxon>Micrococcales</taxon>
        <taxon>Microbacteriaceae</taxon>
        <taxon>Lacisediminihabitans</taxon>
    </lineage>
</organism>
<dbReference type="AlphaFoldDB" id="A0A934SPI2"/>
<comment type="caution">
    <text evidence="2">The sequence shown here is derived from an EMBL/GenBank/DDBJ whole genome shotgun (WGS) entry which is preliminary data.</text>
</comment>
<feature type="transmembrane region" description="Helical" evidence="1">
    <location>
        <begin position="59"/>
        <end position="80"/>
    </location>
</feature>
<keyword evidence="3" id="KW-1185">Reference proteome</keyword>
<evidence type="ECO:0000256" key="1">
    <source>
        <dbReference type="SAM" id="Phobius"/>
    </source>
</evidence>
<keyword evidence="1" id="KW-0472">Membrane</keyword>